<evidence type="ECO:0000313" key="9">
    <source>
        <dbReference type="Proteomes" id="UP000561369"/>
    </source>
</evidence>
<dbReference type="AlphaFoldDB" id="A0A7Y8GHF5"/>
<comment type="cofactor">
    <cofactor evidence="1">
        <name>Fe(3+)</name>
        <dbReference type="ChEBI" id="CHEBI:29034"/>
    </cofactor>
</comment>
<evidence type="ECO:0000256" key="1">
    <source>
        <dbReference type="ARBA" id="ARBA00001965"/>
    </source>
</evidence>
<reference evidence="8 9" key="1">
    <citation type="submission" date="2020-04" db="EMBL/GenBank/DDBJ databases">
        <title>Molecular characterization of pseudomonads from Agaricus bisporus reveal novel blotch 2 pathogens in Western Europe.</title>
        <authorList>
            <person name="Taparia T."/>
            <person name="Krijger M."/>
            <person name="Haynes E."/>
            <person name="Elpinstone J.G."/>
            <person name="Noble R."/>
            <person name="Van Der Wolf J."/>
        </authorList>
    </citation>
    <scope>NUCLEOTIDE SEQUENCE [LARGE SCALE GENOMIC DNA]</scope>
    <source>
        <strain evidence="8 9">IPO3765</strain>
    </source>
</reference>
<dbReference type="InterPro" id="IPR000627">
    <property type="entry name" value="Intradiol_dOase_C"/>
</dbReference>
<dbReference type="GO" id="GO:0009712">
    <property type="term" value="P:catechol-containing compound metabolic process"/>
    <property type="evidence" value="ECO:0007669"/>
    <property type="project" value="InterPro"/>
</dbReference>
<evidence type="ECO:0000256" key="5">
    <source>
        <dbReference type="ARBA" id="ARBA00023002"/>
    </source>
</evidence>
<comment type="similarity">
    <text evidence="2">Belongs to the intradiol ring-cleavage dioxygenase family.</text>
</comment>
<feature type="domain" description="Intradiol ring-cleavage dioxygenases" evidence="7">
    <location>
        <begin position="131"/>
        <end position="159"/>
    </location>
</feature>
<evidence type="ECO:0000256" key="3">
    <source>
        <dbReference type="ARBA" id="ARBA00022723"/>
    </source>
</evidence>
<sequence>MKSPDLSSHIITEKAIHSFDGAIGDRHRKLLQGIVKHLHAFVLDTRPTEEEWLTAIRFLTETGKTCDGAVRQEFILLSDVLGVSMLVDALNHDRSASATESTVFGPFYIEGMPDRGYGENMSTSQDVPLLLCGKITDDFGRPIADAVLDVWQAASNGMYSGQDKLQSLDNLRGKYHTNKVGNYAIQSILPPRYPIPDDGPVGRLLKVGGRHPWRPAHVHFKIAAEGHHELVTHLFNEEDEYLESDAVFGVKDSLKVSFRLTDVDHPRAREFGFNEPFYLAEFDFALEAS</sequence>
<keyword evidence="6" id="KW-0408">Iron</keyword>
<accession>A0A7Y8GHF5</accession>
<dbReference type="PROSITE" id="PS00083">
    <property type="entry name" value="INTRADIOL_DIOXYGENAS"/>
    <property type="match status" value="1"/>
</dbReference>
<dbReference type="GO" id="GO:0008199">
    <property type="term" value="F:ferric iron binding"/>
    <property type="evidence" value="ECO:0007669"/>
    <property type="project" value="InterPro"/>
</dbReference>
<dbReference type="InterPro" id="IPR015889">
    <property type="entry name" value="Intradiol_dOase_core"/>
</dbReference>
<dbReference type="Pfam" id="PF00775">
    <property type="entry name" value="Dioxygenase_C"/>
    <property type="match status" value="1"/>
</dbReference>
<organism evidence="8 9">
    <name type="scientific">Pseudomonas salomonii</name>
    <dbReference type="NCBI Taxonomy" id="191391"/>
    <lineage>
        <taxon>Bacteria</taxon>
        <taxon>Pseudomonadati</taxon>
        <taxon>Pseudomonadota</taxon>
        <taxon>Gammaproteobacteria</taxon>
        <taxon>Pseudomonadales</taxon>
        <taxon>Pseudomonadaceae</taxon>
        <taxon>Pseudomonas</taxon>
    </lineage>
</organism>
<comment type="caution">
    <text evidence="8">The sequence shown here is derived from an EMBL/GenBank/DDBJ whole genome shotgun (WGS) entry which is preliminary data.</text>
</comment>
<keyword evidence="5" id="KW-0560">Oxidoreductase</keyword>
<keyword evidence="3" id="KW-0479">Metal-binding</keyword>
<dbReference type="EMBL" id="JACAQV010000026">
    <property type="protein sequence ID" value="NWF10889.1"/>
    <property type="molecule type" value="Genomic_DNA"/>
</dbReference>
<dbReference type="InterPro" id="IPR007535">
    <property type="entry name" value="Catechol_dOase_N"/>
</dbReference>
<evidence type="ECO:0000256" key="4">
    <source>
        <dbReference type="ARBA" id="ARBA00022964"/>
    </source>
</evidence>
<dbReference type="RefSeq" id="WP_065930326.1">
    <property type="nucleotide sequence ID" value="NZ_JACAQV010000026.1"/>
</dbReference>
<dbReference type="PANTHER" id="PTHR33711:SF7">
    <property type="entry name" value="INTRADIOL RING-CLEAVAGE DIOXYGENASES DOMAIN-CONTAINING PROTEIN-RELATED"/>
    <property type="match status" value="1"/>
</dbReference>
<dbReference type="GO" id="GO:0018576">
    <property type="term" value="F:catechol 1,2-dioxygenase activity"/>
    <property type="evidence" value="ECO:0007669"/>
    <property type="project" value="InterPro"/>
</dbReference>
<dbReference type="Proteomes" id="UP000561369">
    <property type="component" value="Unassembled WGS sequence"/>
</dbReference>
<dbReference type="Pfam" id="PF04444">
    <property type="entry name" value="Dioxygenase_N"/>
    <property type="match status" value="1"/>
</dbReference>
<dbReference type="Gene3D" id="2.60.130.10">
    <property type="entry name" value="Aromatic compound dioxygenase"/>
    <property type="match status" value="1"/>
</dbReference>
<protein>
    <submittedName>
        <fullName evidence="8">6-chlorohydroxyquinol-1,2-dioxygenase</fullName>
    </submittedName>
</protein>
<evidence type="ECO:0000313" key="8">
    <source>
        <dbReference type="EMBL" id="NWF10889.1"/>
    </source>
</evidence>
<evidence type="ECO:0000259" key="7">
    <source>
        <dbReference type="PROSITE" id="PS00083"/>
    </source>
</evidence>
<evidence type="ECO:0000256" key="6">
    <source>
        <dbReference type="ARBA" id="ARBA00023004"/>
    </source>
</evidence>
<gene>
    <name evidence="8" type="ORF">HX810_24750</name>
</gene>
<dbReference type="InterPro" id="IPR050770">
    <property type="entry name" value="Intradiol_RC_Dioxygenase"/>
</dbReference>
<keyword evidence="4 8" id="KW-0223">Dioxygenase</keyword>
<dbReference type="SUPFAM" id="SSF49482">
    <property type="entry name" value="Aromatic compound dioxygenase"/>
    <property type="match status" value="1"/>
</dbReference>
<name>A0A7Y8GHF5_9PSED</name>
<dbReference type="PANTHER" id="PTHR33711">
    <property type="entry name" value="DIOXYGENASE, PUTATIVE (AFU_ORTHOLOGUE AFUA_2G02910)-RELATED"/>
    <property type="match status" value="1"/>
</dbReference>
<proteinExistence type="inferred from homology"/>
<evidence type="ECO:0000256" key="2">
    <source>
        <dbReference type="ARBA" id="ARBA00007825"/>
    </source>
</evidence>